<protein>
    <recommendedName>
        <fullName evidence="3">Prophage PSSB64-02</fullName>
    </recommendedName>
</protein>
<reference evidence="1 2" key="1">
    <citation type="submission" date="2016-05" db="EMBL/GenBank/DDBJ databases">
        <title>Complete genome sequence of Pseudomonas antarctica PAMC 27494.</title>
        <authorList>
            <person name="Lee J."/>
        </authorList>
    </citation>
    <scope>NUCLEOTIDE SEQUENCE [LARGE SCALE GENOMIC DNA]</scope>
    <source>
        <strain evidence="1 2">PAMC 27494</strain>
    </source>
</reference>
<evidence type="ECO:0008006" key="3">
    <source>
        <dbReference type="Google" id="ProtNLM"/>
    </source>
</evidence>
<proteinExistence type="predicted"/>
<name>A0A172Z4P7_9PSED</name>
<accession>A0A172Z4P7</accession>
<dbReference type="STRING" id="219572.A7J50_3763"/>
<dbReference type="AlphaFoldDB" id="A0A172Z4P7"/>
<dbReference type="Proteomes" id="UP000077829">
    <property type="component" value="Chromosome"/>
</dbReference>
<evidence type="ECO:0000313" key="2">
    <source>
        <dbReference type="Proteomes" id="UP000077829"/>
    </source>
</evidence>
<dbReference type="PATRIC" id="fig|219572.3.peg.3872"/>
<dbReference type="RefSeq" id="WP_064453160.1">
    <property type="nucleotide sequence ID" value="NZ_CP015600.1"/>
</dbReference>
<dbReference type="KEGG" id="panr:A7J50_3763"/>
<organism evidence="1 2">
    <name type="scientific">Pseudomonas antarctica</name>
    <dbReference type="NCBI Taxonomy" id="219572"/>
    <lineage>
        <taxon>Bacteria</taxon>
        <taxon>Pseudomonadati</taxon>
        <taxon>Pseudomonadota</taxon>
        <taxon>Gammaproteobacteria</taxon>
        <taxon>Pseudomonadales</taxon>
        <taxon>Pseudomonadaceae</taxon>
        <taxon>Pseudomonas</taxon>
    </lineage>
</organism>
<dbReference type="EMBL" id="CP015600">
    <property type="protein sequence ID" value="ANF87136.1"/>
    <property type="molecule type" value="Genomic_DNA"/>
</dbReference>
<evidence type="ECO:0000313" key="1">
    <source>
        <dbReference type="EMBL" id="ANF87136.1"/>
    </source>
</evidence>
<sequence length="137" mass="15564">MALKLSKKAPVTNLRWAKFDEETKIQLVGIDNPEYLIALERVRRRIQRNDASFDQGDVGVFDGEKTEHDSHCALLAQFVVKDWDGVQDDQGNPLKFDSAVCEELMVTNIDFFLFVLRESSKSSIEADAELAETVEKQ</sequence>
<gene>
    <name evidence="1" type="ORF">A7J50_3763</name>
</gene>